<dbReference type="InterPro" id="IPR023753">
    <property type="entry name" value="FAD/NAD-binding_dom"/>
</dbReference>
<reference evidence="10" key="1">
    <citation type="submission" date="2018-06" db="EMBL/GenBank/DDBJ databases">
        <authorList>
            <person name="Zhirakovskaya E."/>
        </authorList>
    </citation>
    <scope>NUCLEOTIDE SEQUENCE</scope>
</reference>
<dbReference type="InterPro" id="IPR017896">
    <property type="entry name" value="4Fe4S_Fe-S-bd"/>
</dbReference>
<keyword evidence="8" id="KW-0411">Iron-sulfur</keyword>
<keyword evidence="5" id="KW-0285">Flavoprotein</keyword>
<feature type="domain" description="4Fe-4S ferredoxin-type" evidence="9">
    <location>
        <begin position="888"/>
        <end position="917"/>
    </location>
</feature>
<evidence type="ECO:0000256" key="4">
    <source>
        <dbReference type="ARBA" id="ARBA00022723"/>
    </source>
</evidence>
<feature type="domain" description="4Fe-4S ferredoxin-type" evidence="9">
    <location>
        <begin position="24"/>
        <end position="53"/>
    </location>
</feature>
<evidence type="ECO:0000256" key="8">
    <source>
        <dbReference type="ARBA" id="ARBA00023014"/>
    </source>
</evidence>
<dbReference type="InterPro" id="IPR017900">
    <property type="entry name" value="4Fe4S_Fe_S_CS"/>
</dbReference>
<dbReference type="Gene3D" id="3.50.50.60">
    <property type="entry name" value="FAD/NAD(P)-binding domain"/>
    <property type="match status" value="1"/>
</dbReference>
<dbReference type="InterPro" id="IPR036188">
    <property type="entry name" value="FAD/NAD-bd_sf"/>
</dbReference>
<evidence type="ECO:0000259" key="9">
    <source>
        <dbReference type="PROSITE" id="PS51379"/>
    </source>
</evidence>
<gene>
    <name evidence="10" type="ORF">MNBD_DELTA04-1771</name>
</gene>
<dbReference type="PROSITE" id="PS51379">
    <property type="entry name" value="4FE4S_FER_2"/>
    <property type="match status" value="4"/>
</dbReference>
<dbReference type="Pfam" id="PF00037">
    <property type="entry name" value="Fer4"/>
    <property type="match status" value="1"/>
</dbReference>
<dbReference type="Pfam" id="PF14697">
    <property type="entry name" value="Fer4_21"/>
    <property type="match status" value="1"/>
</dbReference>
<sequence length="941" mass="102053">MLTNADFLALDGKQGDFTARIRLRPRYIDTDSCTACGLCTQYCPRHHVDPYNEGLALTRPIHIDYAQAVPATYYIDPESCLYLQHDTCQICVPVCQSHAINFNQQPEELDLQVGAVILAPGFGRISGKTLTRFGYEEHPDVVTSIEFERMTSASGPFQGEVKCFSDGRHPHRLAFIQCVGSRDLGCDNGYCSSVCCMYAIKEALVVKEHDPDVEITIYYMDIRTQGKDFDKARERAEAMGIKFVRAKVAGVTPWKNRLQLTYSTLDGRHEFEPFDMVVLSVGLESPRDAGGIADITGIELNRYDFAKSDTLSPLTTRREGVIVAGAFQGPKDIPESVTQASAAAGIAAGLLEKQRGQGIVHKSYPREKDIGDEVRIGVFTCHCGINISSVVDVHAVDDSVADMEGVVYHTDSLYSCSQDAIETLKQTIIEHNLNRVVIAACSPRTHEPLFQETLKDAGLNPCLVEMVNIRNQCSWVHAAEPEAATDKSKDLVRMAVAKVRGMQPLPEQTVPVMPKALIVGGGIAGMTAALTLAGQGFDSVILEQGATLGGHLGLLNHTLSGSETAKYLKHLVAQVKKDRKIEVLTSARLAQIAGFIGNFASIVATGTGEAAKEHTVDHGVIILATGGHEHRPDGYLLDKSNKVVTQLELEKRLAGKAKNRAPGSVVMIQCAGSRGDDLNYCSKVCCNHAVKNALQIKEINPDAQVIVLYRDMRTYGFAEDAYREARLKGVVFIPYDLDHKPEVYEKGRSLHVKFFDSILQEETDLTPDLVALSVGIVPDGTNGLSKLLKAPLTDDRFFLEAHVKLRPVELPVDGMYVCGLAHAPKPVDETIAQAQAAAAKAAIPLVKGSVSVDPIVSHVDQDTCIGCGICASLCPFAAIEMVKVGKKRKAHTIAASCKACGICSSHCPTFAISMGGFTNEQIAAQIEAFGEVSEKETTEVS</sequence>
<dbReference type="PANTHER" id="PTHR43498:SF1">
    <property type="entry name" value="COB--COM HETERODISULFIDE REDUCTASE IRON-SULFUR SUBUNIT A"/>
    <property type="match status" value="1"/>
</dbReference>
<dbReference type="GO" id="GO:0051539">
    <property type="term" value="F:4 iron, 4 sulfur cluster binding"/>
    <property type="evidence" value="ECO:0007669"/>
    <property type="project" value="UniProtKB-KW"/>
</dbReference>
<organism evidence="10">
    <name type="scientific">hydrothermal vent metagenome</name>
    <dbReference type="NCBI Taxonomy" id="652676"/>
    <lineage>
        <taxon>unclassified sequences</taxon>
        <taxon>metagenomes</taxon>
        <taxon>ecological metagenomes</taxon>
    </lineage>
</organism>
<keyword evidence="6" id="KW-0560">Oxidoreductase</keyword>
<keyword evidence="7" id="KW-0408">Iron</keyword>
<name>A0A3B0VKL6_9ZZZZ</name>
<accession>A0A3B0VKL6</accession>
<evidence type="ECO:0000256" key="3">
    <source>
        <dbReference type="ARBA" id="ARBA00022485"/>
    </source>
</evidence>
<feature type="domain" description="4Fe-4S ferredoxin-type" evidence="9">
    <location>
        <begin position="855"/>
        <end position="884"/>
    </location>
</feature>
<dbReference type="PANTHER" id="PTHR43498">
    <property type="entry name" value="FERREDOXIN:COB-COM HETERODISULFIDE REDUCTASE SUBUNIT A"/>
    <property type="match status" value="1"/>
</dbReference>
<comment type="cofactor">
    <cofactor evidence="1">
        <name>FAD</name>
        <dbReference type="ChEBI" id="CHEBI:57692"/>
    </cofactor>
</comment>
<evidence type="ECO:0000256" key="2">
    <source>
        <dbReference type="ARBA" id="ARBA00006561"/>
    </source>
</evidence>
<keyword evidence="3" id="KW-0004">4Fe-4S</keyword>
<dbReference type="EMBL" id="UOEY01000040">
    <property type="protein sequence ID" value="VAW37369.1"/>
    <property type="molecule type" value="Genomic_DNA"/>
</dbReference>
<keyword evidence="5" id="KW-0274">FAD</keyword>
<proteinExistence type="inferred from homology"/>
<evidence type="ECO:0000256" key="1">
    <source>
        <dbReference type="ARBA" id="ARBA00001974"/>
    </source>
</evidence>
<dbReference type="GO" id="GO:0046872">
    <property type="term" value="F:metal ion binding"/>
    <property type="evidence" value="ECO:0007669"/>
    <property type="project" value="UniProtKB-KW"/>
</dbReference>
<dbReference type="GO" id="GO:0016491">
    <property type="term" value="F:oxidoreductase activity"/>
    <property type="evidence" value="ECO:0007669"/>
    <property type="project" value="UniProtKB-KW"/>
</dbReference>
<evidence type="ECO:0000256" key="7">
    <source>
        <dbReference type="ARBA" id="ARBA00023004"/>
    </source>
</evidence>
<dbReference type="SUPFAM" id="SSF54862">
    <property type="entry name" value="4Fe-4S ferredoxins"/>
    <property type="match status" value="2"/>
</dbReference>
<dbReference type="SUPFAM" id="SSF51905">
    <property type="entry name" value="FAD/NAD(P)-binding domain"/>
    <property type="match status" value="2"/>
</dbReference>
<dbReference type="Pfam" id="PF07992">
    <property type="entry name" value="Pyr_redox_2"/>
    <property type="match status" value="1"/>
</dbReference>
<dbReference type="AlphaFoldDB" id="A0A3B0VKL6"/>
<evidence type="ECO:0000256" key="5">
    <source>
        <dbReference type="ARBA" id="ARBA00022827"/>
    </source>
</evidence>
<comment type="similarity">
    <text evidence="2">Belongs to the HdrA family.</text>
</comment>
<evidence type="ECO:0000313" key="10">
    <source>
        <dbReference type="EMBL" id="VAW37369.1"/>
    </source>
</evidence>
<dbReference type="Gene3D" id="3.30.70.3270">
    <property type="match status" value="1"/>
</dbReference>
<dbReference type="Gene3D" id="3.30.70.20">
    <property type="match status" value="1"/>
</dbReference>
<keyword evidence="4" id="KW-0479">Metal-binding</keyword>
<feature type="domain" description="4Fe-4S ferredoxin-type" evidence="9">
    <location>
        <begin position="71"/>
        <end position="105"/>
    </location>
</feature>
<dbReference type="InterPro" id="IPR039650">
    <property type="entry name" value="HdrA-like"/>
</dbReference>
<dbReference type="PROSITE" id="PS00198">
    <property type="entry name" value="4FE4S_FER_1"/>
    <property type="match status" value="3"/>
</dbReference>
<protein>
    <submittedName>
        <fullName evidence="10">Heterodisulfide reductase, subunit A/methylviologen reducing hydrogenase, subunit delta</fullName>
    </submittedName>
</protein>
<evidence type="ECO:0000256" key="6">
    <source>
        <dbReference type="ARBA" id="ARBA00023002"/>
    </source>
</evidence>